<evidence type="ECO:0000256" key="3">
    <source>
        <dbReference type="ARBA" id="ARBA00022448"/>
    </source>
</evidence>
<protein>
    <submittedName>
        <fullName evidence="15">Non-specific lipid transfer protein GPI-anchored 31-like</fullName>
    </submittedName>
    <submittedName>
        <fullName evidence="15">Non-specific lipid-transfer protein-like protein At2g13820</fullName>
    </submittedName>
</protein>
<keyword evidence="7" id="KW-0446">Lipid-binding</keyword>
<dbReference type="InterPro" id="IPR043325">
    <property type="entry name" value="LTSS"/>
</dbReference>
<dbReference type="InterPro" id="IPR000528">
    <property type="entry name" value="Plant_nsLTP"/>
</dbReference>
<dbReference type="InterPro" id="IPR016140">
    <property type="entry name" value="Bifunc_inhib/LTP/seed_store"/>
</dbReference>
<evidence type="ECO:0000259" key="13">
    <source>
        <dbReference type="SMART" id="SM00499"/>
    </source>
</evidence>
<reference evidence="14" key="1">
    <citation type="journal article" date="2014" name="Nat. Commun.">
        <title>The tobacco genome sequence and its comparison with those of tomato and potato.</title>
        <authorList>
            <person name="Sierro N."/>
            <person name="Battey J.N."/>
            <person name="Ouadi S."/>
            <person name="Bakaher N."/>
            <person name="Bovet L."/>
            <person name="Willig A."/>
            <person name="Goepfert S."/>
            <person name="Peitsch M.C."/>
            <person name="Ivanov N.V."/>
        </authorList>
    </citation>
    <scope>NUCLEOTIDE SEQUENCE [LARGE SCALE GENOMIC DNA]</scope>
</reference>
<dbReference type="GO" id="GO:0005886">
    <property type="term" value="C:plasma membrane"/>
    <property type="evidence" value="ECO:0007669"/>
    <property type="project" value="UniProtKB-SubCell"/>
</dbReference>
<dbReference type="AlphaFoldDB" id="A0A1S3ZAP2"/>
<keyword evidence="9" id="KW-0325">Glycoprotein</keyword>
<dbReference type="PANTHER" id="PTHR33044">
    <property type="entry name" value="BIFUNCTIONAL INHIBITOR/LIPID-TRANSFER PROTEIN/SEED STORAGE 2S ALBUMIN SUPERFAMILY PROTEIN-RELATED"/>
    <property type="match status" value="1"/>
</dbReference>
<reference evidence="15" key="2">
    <citation type="submission" date="2025-08" db="UniProtKB">
        <authorList>
            <consortium name="RefSeq"/>
        </authorList>
    </citation>
    <scope>IDENTIFICATION</scope>
    <source>
        <tissue evidence="15">Leaf</tissue>
    </source>
</reference>
<evidence type="ECO:0000256" key="4">
    <source>
        <dbReference type="ARBA" id="ARBA00022475"/>
    </source>
</evidence>
<dbReference type="CDD" id="cd00010">
    <property type="entry name" value="AAI_LTSS"/>
    <property type="match status" value="1"/>
</dbReference>
<keyword evidence="3" id="KW-0813">Transport</keyword>
<sequence>MNIFPVVTCILATWAVVAVNAGHGSAPPIQSPIKAPSPSPSSPSPGPTADCSTIVMDMIPCLKFLEADSNDTKPDVSCCSGFKQVLNTDPDCICVALATSSSFGITVNMTQAAVLPSDCSVSAPPLTNCNSTTTPSASPVNPPTTANPPASIVNPPTPQPAAAAGPISKSPAPAEADQAPVEAPNAESSGSTINLTSASFSMLLVMAAFASLA</sequence>
<name>A0A1S3ZAP2_TOBAC</name>
<evidence type="ECO:0000256" key="7">
    <source>
        <dbReference type="ARBA" id="ARBA00023121"/>
    </source>
</evidence>
<evidence type="ECO:0000256" key="12">
    <source>
        <dbReference type="SAM" id="SignalP"/>
    </source>
</evidence>
<organism evidence="14 15">
    <name type="scientific">Nicotiana tabacum</name>
    <name type="common">Common tobacco</name>
    <dbReference type="NCBI Taxonomy" id="4097"/>
    <lineage>
        <taxon>Eukaryota</taxon>
        <taxon>Viridiplantae</taxon>
        <taxon>Streptophyta</taxon>
        <taxon>Embryophyta</taxon>
        <taxon>Tracheophyta</taxon>
        <taxon>Spermatophyta</taxon>
        <taxon>Magnoliopsida</taxon>
        <taxon>eudicotyledons</taxon>
        <taxon>Gunneridae</taxon>
        <taxon>Pentapetalae</taxon>
        <taxon>asterids</taxon>
        <taxon>lamiids</taxon>
        <taxon>Solanales</taxon>
        <taxon>Solanaceae</taxon>
        <taxon>Nicotianoideae</taxon>
        <taxon>Nicotianeae</taxon>
        <taxon>Nicotiana</taxon>
    </lineage>
</organism>
<dbReference type="SMART" id="SM00499">
    <property type="entry name" value="AAI"/>
    <property type="match status" value="1"/>
</dbReference>
<dbReference type="STRING" id="4097.A0A1S3ZAP2"/>
<dbReference type="Gene3D" id="1.10.110.10">
    <property type="entry name" value="Plant lipid-transfer and hydrophobic proteins"/>
    <property type="match status" value="1"/>
</dbReference>
<evidence type="ECO:0000256" key="9">
    <source>
        <dbReference type="ARBA" id="ARBA00023180"/>
    </source>
</evidence>
<dbReference type="InterPro" id="IPR036312">
    <property type="entry name" value="Bifun_inhib/LTP/seed_sf"/>
</dbReference>
<feature type="compositionally biased region" description="Pro residues" evidence="11">
    <location>
        <begin position="35"/>
        <end position="46"/>
    </location>
</feature>
<dbReference type="Pfam" id="PF14368">
    <property type="entry name" value="LTP_2"/>
    <property type="match status" value="1"/>
</dbReference>
<dbReference type="GO" id="GO:0006869">
    <property type="term" value="P:lipid transport"/>
    <property type="evidence" value="ECO:0007669"/>
    <property type="project" value="InterPro"/>
</dbReference>
<evidence type="ECO:0000256" key="6">
    <source>
        <dbReference type="ARBA" id="ARBA00022729"/>
    </source>
</evidence>
<evidence type="ECO:0000256" key="8">
    <source>
        <dbReference type="ARBA" id="ARBA00023157"/>
    </source>
</evidence>
<keyword evidence="5" id="KW-0336">GPI-anchor</keyword>
<keyword evidence="8" id="KW-1015">Disulfide bond</keyword>
<dbReference type="GO" id="GO:0098552">
    <property type="term" value="C:side of membrane"/>
    <property type="evidence" value="ECO:0007669"/>
    <property type="project" value="UniProtKB-KW"/>
</dbReference>
<keyword evidence="6 12" id="KW-0732">Signal</keyword>
<keyword evidence="5" id="KW-0472">Membrane</keyword>
<evidence type="ECO:0000256" key="10">
    <source>
        <dbReference type="ARBA" id="ARBA00023288"/>
    </source>
</evidence>
<dbReference type="PaxDb" id="4097-A0A1S3ZAP2"/>
<dbReference type="Proteomes" id="UP000790787">
    <property type="component" value="Chromosome 12"/>
</dbReference>
<keyword evidence="4" id="KW-1003">Cell membrane</keyword>
<evidence type="ECO:0000256" key="5">
    <source>
        <dbReference type="ARBA" id="ARBA00022622"/>
    </source>
</evidence>
<evidence type="ECO:0000256" key="2">
    <source>
        <dbReference type="ARBA" id="ARBA00009748"/>
    </source>
</evidence>
<feature type="signal peptide" evidence="12">
    <location>
        <begin position="1"/>
        <end position="21"/>
    </location>
</feature>
<feature type="domain" description="Bifunctional inhibitor/plant lipid transfer protein/seed storage helical" evidence="13">
    <location>
        <begin position="51"/>
        <end position="129"/>
    </location>
</feature>
<evidence type="ECO:0000313" key="15">
    <source>
        <dbReference type="RefSeq" id="XP_016461297.1"/>
    </source>
</evidence>
<feature type="region of interest" description="Disordered" evidence="11">
    <location>
        <begin position="130"/>
        <end position="190"/>
    </location>
</feature>
<feature type="region of interest" description="Disordered" evidence="11">
    <location>
        <begin position="29"/>
        <end position="49"/>
    </location>
</feature>
<evidence type="ECO:0000313" key="14">
    <source>
        <dbReference type="Proteomes" id="UP000790787"/>
    </source>
</evidence>
<proteinExistence type="inferred from homology"/>
<dbReference type="GO" id="GO:0008289">
    <property type="term" value="F:lipid binding"/>
    <property type="evidence" value="ECO:0007669"/>
    <property type="project" value="UniProtKB-KW"/>
</dbReference>
<evidence type="ECO:0000256" key="1">
    <source>
        <dbReference type="ARBA" id="ARBA00004609"/>
    </source>
</evidence>
<dbReference type="KEGG" id="nta:107784655"/>
<dbReference type="OMA" id="DKPTTAC"/>
<evidence type="ECO:0000256" key="11">
    <source>
        <dbReference type="SAM" id="MobiDB-lite"/>
    </source>
</evidence>
<comment type="subcellular location">
    <subcellularLocation>
        <location evidence="1">Cell membrane</location>
        <topology evidence="1">Lipid-anchor</topology>
        <topology evidence="1">GPI-anchor</topology>
    </subcellularLocation>
</comment>
<dbReference type="PRINTS" id="PR00382">
    <property type="entry name" value="LIPIDTRNSFER"/>
</dbReference>
<keyword evidence="14" id="KW-1185">Reference proteome</keyword>
<dbReference type="OrthoDB" id="1226914at2759"/>
<feature type="chain" id="PRO_5010377157" evidence="12">
    <location>
        <begin position="22"/>
        <end position="213"/>
    </location>
</feature>
<dbReference type="SUPFAM" id="SSF47699">
    <property type="entry name" value="Bifunctional inhibitor/lipid-transfer protein/seed storage 2S albumin"/>
    <property type="match status" value="1"/>
</dbReference>
<accession>A0A1S3ZAP2</accession>
<comment type="similarity">
    <text evidence="2">Belongs to the plant LTP family.</text>
</comment>
<gene>
    <name evidence="15" type="primary">LOC107784655</name>
</gene>
<dbReference type="RefSeq" id="XP_016461297.1">
    <property type="nucleotide sequence ID" value="XM_016605811.1"/>
</dbReference>
<dbReference type="SMR" id="A0A1S3ZAP2"/>
<dbReference type="RefSeq" id="XP_016461297.1">
    <property type="nucleotide sequence ID" value="XM_016605811.2"/>
</dbReference>
<keyword evidence="10" id="KW-0449">Lipoprotein</keyword>
<dbReference type="GeneID" id="107784655"/>